<keyword evidence="3" id="KW-1185">Reference proteome</keyword>
<feature type="region of interest" description="Disordered" evidence="1">
    <location>
        <begin position="1"/>
        <end position="30"/>
    </location>
</feature>
<evidence type="ECO:0000256" key="1">
    <source>
        <dbReference type="SAM" id="MobiDB-lite"/>
    </source>
</evidence>
<evidence type="ECO:0000313" key="2">
    <source>
        <dbReference type="EMBL" id="GFN93084.1"/>
    </source>
</evidence>
<name>A0AAV3ZES5_9GAST</name>
<organism evidence="2 3">
    <name type="scientific">Plakobranchus ocellatus</name>
    <dbReference type="NCBI Taxonomy" id="259542"/>
    <lineage>
        <taxon>Eukaryota</taxon>
        <taxon>Metazoa</taxon>
        <taxon>Spiralia</taxon>
        <taxon>Lophotrochozoa</taxon>
        <taxon>Mollusca</taxon>
        <taxon>Gastropoda</taxon>
        <taxon>Heterobranchia</taxon>
        <taxon>Euthyneura</taxon>
        <taxon>Panpulmonata</taxon>
        <taxon>Sacoglossa</taxon>
        <taxon>Placobranchoidea</taxon>
        <taxon>Plakobranchidae</taxon>
        <taxon>Plakobranchus</taxon>
    </lineage>
</organism>
<feature type="compositionally biased region" description="Basic residues" evidence="1">
    <location>
        <begin position="1"/>
        <end position="10"/>
    </location>
</feature>
<dbReference type="EMBL" id="BLXT01002311">
    <property type="protein sequence ID" value="GFN93084.1"/>
    <property type="molecule type" value="Genomic_DNA"/>
</dbReference>
<dbReference type="AlphaFoldDB" id="A0AAV3ZES5"/>
<sequence length="111" mass="12706">MKRRVRRNKSRYSNQQLHGGREGGSERWSGWEKVLQKERRKSEHGGSARPNFSWDCIIIDQCRPIWLISRRQTELDGPVNQTVGGEAGTQRQTGCKRQAAQTQGAARLEDT</sequence>
<gene>
    <name evidence="2" type="ORF">PoB_001959000</name>
</gene>
<comment type="caution">
    <text evidence="2">The sequence shown here is derived from an EMBL/GenBank/DDBJ whole genome shotgun (WGS) entry which is preliminary data.</text>
</comment>
<evidence type="ECO:0000313" key="3">
    <source>
        <dbReference type="Proteomes" id="UP000735302"/>
    </source>
</evidence>
<protein>
    <submittedName>
        <fullName evidence="2">Uncharacterized protein</fullName>
    </submittedName>
</protein>
<dbReference type="Proteomes" id="UP000735302">
    <property type="component" value="Unassembled WGS sequence"/>
</dbReference>
<proteinExistence type="predicted"/>
<feature type="region of interest" description="Disordered" evidence="1">
    <location>
        <begin position="77"/>
        <end position="111"/>
    </location>
</feature>
<reference evidence="2 3" key="1">
    <citation type="journal article" date="2021" name="Elife">
        <title>Chloroplast acquisition without the gene transfer in kleptoplastic sea slugs, Plakobranchus ocellatus.</title>
        <authorList>
            <person name="Maeda T."/>
            <person name="Takahashi S."/>
            <person name="Yoshida T."/>
            <person name="Shimamura S."/>
            <person name="Takaki Y."/>
            <person name="Nagai Y."/>
            <person name="Toyoda A."/>
            <person name="Suzuki Y."/>
            <person name="Arimoto A."/>
            <person name="Ishii H."/>
            <person name="Satoh N."/>
            <person name="Nishiyama T."/>
            <person name="Hasebe M."/>
            <person name="Maruyama T."/>
            <person name="Minagawa J."/>
            <person name="Obokata J."/>
            <person name="Shigenobu S."/>
        </authorList>
    </citation>
    <scope>NUCLEOTIDE SEQUENCE [LARGE SCALE GENOMIC DNA]</scope>
</reference>
<accession>A0AAV3ZES5</accession>
<feature type="compositionally biased region" description="Polar residues" evidence="1">
    <location>
        <begin position="79"/>
        <end position="104"/>
    </location>
</feature>